<proteinExistence type="predicted"/>
<accession>A0A381YD25</accession>
<dbReference type="AlphaFoldDB" id="A0A381YD25"/>
<gene>
    <name evidence="1" type="ORF">METZ01_LOCUS127782</name>
</gene>
<feature type="non-terminal residue" evidence="1">
    <location>
        <position position="650"/>
    </location>
</feature>
<name>A0A381YD25_9ZZZZ</name>
<reference evidence="1" key="1">
    <citation type="submission" date="2018-05" db="EMBL/GenBank/DDBJ databases">
        <authorList>
            <person name="Lanie J.A."/>
            <person name="Ng W.-L."/>
            <person name="Kazmierczak K.M."/>
            <person name="Andrzejewski T.M."/>
            <person name="Davidsen T.M."/>
            <person name="Wayne K.J."/>
            <person name="Tettelin H."/>
            <person name="Glass J.I."/>
            <person name="Rusch D."/>
            <person name="Podicherti R."/>
            <person name="Tsui H.-C.T."/>
            <person name="Winkler M.E."/>
        </authorList>
    </citation>
    <scope>NUCLEOTIDE SEQUENCE</scope>
</reference>
<protein>
    <submittedName>
        <fullName evidence="1">Uncharacterized protein</fullName>
    </submittedName>
</protein>
<sequence length="650" mass="74214">MKIPSYKIEKIDQMDPFLMSIASSDNHWMFISSNGALTAGRKKADHALFPYVTDNLIHTSLHTTGPFTVVKIKPKKNQSAQTWKPLSYLPMNNGGQRNLYKDAIGDNIVFEEVNQNLGLTFRYQWLASKEFGFIRRTEIINTSDKEVELDITDGLQNILPSGLDVQTQQTLSNLSNAYKHSEIIKKSNMAIFSLGSLIMDSPAPGEALTANVVWCKSELDFVCSLALPYNNNASDKNMFDVVHHLTGTQGSYFVNSKKCLGAMQTASWDIILDVNLDHRAIVSLDKLIPTINNEVDESIDQNNRSLYKYIGSADGFQSSSSQNNNMHHTANVLFNIMRGGIFVDSYKINKSDFIDFLKIRNKYVFEKLKKNLIELPENSELKTLIRLGGDSKDISFLRLCYEYLPLTFGRRHGDPSRPWNQFNIKVSKGDSGVLYHYEGNWRDIFQNWEGLSISYPIALESMICKFLNACTRDGYNPYRINRRGIDWEVIDPDDTWSHIGYWNDHQIIYLLKLLEAQWNHNSGFLIDHLNKKMFSSANIPYKIKDAEKIIDNPKETIDFDHQLHNKILGQINDVGSDARLVLEKNNVVHVSLTEKLLILALAKVSNFIPDGGIWMNTQRPEWNDANNALVGYGVSMVTLYYLNRYLIFLN</sequence>
<dbReference type="EMBL" id="UINC01017944">
    <property type="protein sequence ID" value="SVA74928.1"/>
    <property type="molecule type" value="Genomic_DNA"/>
</dbReference>
<evidence type="ECO:0000313" key="1">
    <source>
        <dbReference type="EMBL" id="SVA74928.1"/>
    </source>
</evidence>
<organism evidence="1">
    <name type="scientific">marine metagenome</name>
    <dbReference type="NCBI Taxonomy" id="408172"/>
    <lineage>
        <taxon>unclassified sequences</taxon>
        <taxon>metagenomes</taxon>
        <taxon>ecological metagenomes</taxon>
    </lineage>
</organism>